<keyword evidence="1" id="KW-1133">Transmembrane helix</keyword>
<evidence type="ECO:0008006" key="4">
    <source>
        <dbReference type="Google" id="ProtNLM"/>
    </source>
</evidence>
<gene>
    <name evidence="2" type="ORF">PROSTU_01838</name>
</gene>
<proteinExistence type="predicted"/>
<evidence type="ECO:0000256" key="1">
    <source>
        <dbReference type="SAM" id="Phobius"/>
    </source>
</evidence>
<keyword evidence="1" id="KW-0472">Membrane</keyword>
<protein>
    <recommendedName>
        <fullName evidence="4">DUF2798 domain-containing protein</fullName>
    </recommendedName>
</protein>
<reference evidence="3" key="2">
    <citation type="submission" date="2008-04" db="EMBL/GenBank/DDBJ databases">
        <title>Draft genome sequence of Providencia stuartii(ATCC 25827).</title>
        <authorList>
            <person name="Sudarsanam P."/>
            <person name="Ley R."/>
            <person name="Guruge J."/>
            <person name="Turnbaugh P.J."/>
            <person name="Mahowald M."/>
            <person name="Liep D."/>
            <person name="Gordon J."/>
        </authorList>
    </citation>
    <scope>NUCLEOTIDE SEQUENCE [LARGE SCALE GENOMIC DNA]</scope>
    <source>
        <strain evidence="3">ATCC 25827</strain>
    </source>
</reference>
<sequence>MQQLYAVVFVLFGVCTMSSQNKNTLFGIPKLPTRALIFLIPFFLSLVMSGIVSLISTVKALGLNSEMLAPWLSSWMLSWIIAFPTVLVVLPLAKRFSLFFVKS</sequence>
<dbReference type="AlphaFoldDB" id="A0AA86YR33"/>
<organism evidence="2 3">
    <name type="scientific">Providencia stuartii ATCC 25827</name>
    <dbReference type="NCBI Taxonomy" id="471874"/>
    <lineage>
        <taxon>Bacteria</taxon>
        <taxon>Pseudomonadati</taxon>
        <taxon>Pseudomonadota</taxon>
        <taxon>Gammaproteobacteria</taxon>
        <taxon>Enterobacterales</taxon>
        <taxon>Morganellaceae</taxon>
        <taxon>Providencia</taxon>
    </lineage>
</organism>
<name>A0AA86YR33_PROST</name>
<evidence type="ECO:0000313" key="3">
    <source>
        <dbReference type="Proteomes" id="UP000004506"/>
    </source>
</evidence>
<reference evidence="2 3" key="3">
    <citation type="submission" date="2008-05" db="EMBL/GenBank/DDBJ databases">
        <authorList>
            <person name="Fulton L."/>
            <person name="Clifton S."/>
            <person name="Fulton B."/>
            <person name="Xu J."/>
            <person name="Minx P."/>
            <person name="Pepin K.H."/>
            <person name="Johnson M."/>
            <person name="Thiruvilangam P."/>
            <person name="Bhonagiri V."/>
            <person name="Nash W.E."/>
            <person name="Mardis E.R."/>
            <person name="Wilson R.K."/>
        </authorList>
    </citation>
    <scope>NUCLEOTIDE SEQUENCE [LARGE SCALE GENOMIC DNA]</scope>
    <source>
        <strain evidence="2 3">ATCC 25827</strain>
    </source>
</reference>
<comment type="caution">
    <text evidence="2">The sequence shown here is derived from an EMBL/GenBank/DDBJ whole genome shotgun (WGS) entry which is preliminary data.</text>
</comment>
<dbReference type="Pfam" id="PF11391">
    <property type="entry name" value="DUF2798"/>
    <property type="match status" value="1"/>
</dbReference>
<accession>A0AA86YR33</accession>
<keyword evidence="1" id="KW-0812">Transmembrane</keyword>
<feature type="transmembrane region" description="Helical" evidence="1">
    <location>
        <begin position="36"/>
        <end position="56"/>
    </location>
</feature>
<dbReference type="Proteomes" id="UP000004506">
    <property type="component" value="Unassembled WGS sequence"/>
</dbReference>
<reference evidence="3" key="1">
    <citation type="submission" date="2008-04" db="EMBL/GenBank/DDBJ databases">
        <title>Draft genome sequence of Providencia stuartii (ATCC 25827).</title>
        <authorList>
            <person name="Sudarsanam P."/>
            <person name="Ley R."/>
            <person name="Guruge J."/>
            <person name="Turnbaugh P.J."/>
            <person name="Mahowald M."/>
            <person name="Liep D."/>
            <person name="Gordon J."/>
        </authorList>
    </citation>
    <scope>NUCLEOTIDE SEQUENCE [LARGE SCALE GENOMIC DNA]</scope>
    <source>
        <strain evidence="3">ATCC 25827</strain>
    </source>
</reference>
<dbReference type="InterPro" id="IPR021529">
    <property type="entry name" value="DUF2798"/>
</dbReference>
<feature type="transmembrane region" description="Helical" evidence="1">
    <location>
        <begin position="68"/>
        <end position="93"/>
    </location>
</feature>
<evidence type="ECO:0000313" key="2">
    <source>
        <dbReference type="EMBL" id="EDU58661.1"/>
    </source>
</evidence>
<dbReference type="EMBL" id="ABJD02000101">
    <property type="protein sequence ID" value="EDU58661.1"/>
    <property type="molecule type" value="Genomic_DNA"/>
</dbReference>